<evidence type="ECO:0000313" key="1">
    <source>
        <dbReference type="EMBL" id="MBP3966119.1"/>
    </source>
</evidence>
<organism evidence="1 2">
    <name type="scientific">Paenibacillus lignilyticus</name>
    <dbReference type="NCBI Taxonomy" id="1172615"/>
    <lineage>
        <taxon>Bacteria</taxon>
        <taxon>Bacillati</taxon>
        <taxon>Bacillota</taxon>
        <taxon>Bacilli</taxon>
        <taxon>Bacillales</taxon>
        <taxon>Paenibacillaceae</taxon>
        <taxon>Paenibacillus</taxon>
    </lineage>
</organism>
<evidence type="ECO:0000313" key="2">
    <source>
        <dbReference type="Proteomes" id="UP000673394"/>
    </source>
</evidence>
<dbReference type="RefSeq" id="WP_210663050.1">
    <property type="nucleotide sequence ID" value="NZ_JAGKSP010000015.1"/>
</dbReference>
<reference evidence="1 2" key="1">
    <citation type="submission" date="2021-04" db="EMBL/GenBank/DDBJ databases">
        <title>Paenibacillus sp. DLE-14 whole genome sequence.</title>
        <authorList>
            <person name="Ham Y.J."/>
        </authorList>
    </citation>
    <scope>NUCLEOTIDE SEQUENCE [LARGE SCALE GENOMIC DNA]</scope>
    <source>
        <strain evidence="1 2">DLE-14</strain>
    </source>
</reference>
<dbReference type="Proteomes" id="UP000673394">
    <property type="component" value="Unassembled WGS sequence"/>
</dbReference>
<comment type="caution">
    <text evidence="1">The sequence shown here is derived from an EMBL/GenBank/DDBJ whole genome shotgun (WGS) entry which is preliminary data.</text>
</comment>
<dbReference type="EMBL" id="JAGKSP010000015">
    <property type="protein sequence ID" value="MBP3966119.1"/>
    <property type="molecule type" value="Genomic_DNA"/>
</dbReference>
<name>A0ABS5CJS0_9BACL</name>
<keyword evidence="2" id="KW-1185">Reference proteome</keyword>
<proteinExistence type="predicted"/>
<accession>A0ABS5CJS0</accession>
<protein>
    <submittedName>
        <fullName evidence="1">Uncharacterized protein</fullName>
    </submittedName>
</protein>
<gene>
    <name evidence="1" type="ORF">I8J30_25790</name>
</gene>
<sequence length="180" mass="20178">MMLNTIPDHAAIDESAEYHRDTLPQLIALLNLRNSVIGYSLEFMQQCKISRIECFRFDSELADKLAPGRESEYVCGLIAITTNTGAVGAAEFAIPRKDLNCDLVMWASPLQRMKGQTLLESFGYVQSKLESWGSARSELIASALLKLNGNAEPAAARTEEQRYLWDRSHLLHHTQAFVSF</sequence>